<dbReference type="Proteomes" id="UP000001064">
    <property type="component" value="Unassembled WGS sequence"/>
</dbReference>
<dbReference type="AlphaFoldDB" id="F1A1C0"/>
<dbReference type="eggNOG" id="ENOG502RI1A">
    <property type="taxonomic scope" value="Eukaryota"/>
</dbReference>
<dbReference type="EMBL" id="GL871367">
    <property type="protein sequence ID" value="EGC30013.1"/>
    <property type="molecule type" value="Genomic_DNA"/>
</dbReference>
<organism evidence="1 2">
    <name type="scientific">Dictyostelium purpureum</name>
    <name type="common">Slime mold</name>
    <dbReference type="NCBI Taxonomy" id="5786"/>
    <lineage>
        <taxon>Eukaryota</taxon>
        <taxon>Amoebozoa</taxon>
        <taxon>Evosea</taxon>
        <taxon>Eumycetozoa</taxon>
        <taxon>Dictyostelia</taxon>
        <taxon>Dictyosteliales</taxon>
        <taxon>Dictyosteliaceae</taxon>
        <taxon>Dictyostelium</taxon>
    </lineage>
</organism>
<sequence length="397" mass="46234">MYIFKFIFFVIFIIIFYKKVFEKYNFYNDISNSNNNNNNYNDNKNSVDFKKKDFPVLSRGYEKIDYLVLNSQYTTKSQGRRDILYSSQNASERFFIGSNSFSRAVAFNNINYSPQNIWSVALLGLQKIVNVSRLVSTKNWSAPIILKNSTLFNISALEAESVLTKEISSYIDSSFSSLISPNFSTPNTKDNLIFFVNIMGSVFKMHDYYRGSPKRGYNLDLIASEKSITLLGKTQDYESMKSQIKSIYEKLSQILESNTDIPHDEKYLEIIRLYDWYEKNSYYLELFIRNLSTKSYKLNIAVFDFDESNTNYGFSGLSRGYSYLPAKVIDENNNNIYPNERTKIFGGHFGADLIHLKDMEPEEPYKNSIALPQIDWVLTNYYPDIKKTKIKGKNQFT</sequence>
<reference evidence="2" key="1">
    <citation type="journal article" date="2011" name="Genome Biol.">
        <title>Comparative genomics of the social amoebae Dictyostelium discoideum and Dictyostelium purpureum.</title>
        <authorList>
            <consortium name="US DOE Joint Genome Institute (JGI-PGF)"/>
            <person name="Sucgang R."/>
            <person name="Kuo A."/>
            <person name="Tian X."/>
            <person name="Salerno W."/>
            <person name="Parikh A."/>
            <person name="Feasley C.L."/>
            <person name="Dalin E."/>
            <person name="Tu H."/>
            <person name="Huang E."/>
            <person name="Barry K."/>
            <person name="Lindquist E."/>
            <person name="Shapiro H."/>
            <person name="Bruce D."/>
            <person name="Schmutz J."/>
            <person name="Salamov A."/>
            <person name="Fey P."/>
            <person name="Gaudet P."/>
            <person name="Anjard C."/>
            <person name="Babu M.M."/>
            <person name="Basu S."/>
            <person name="Bushmanova Y."/>
            <person name="van der Wel H."/>
            <person name="Katoh-Kurasawa M."/>
            <person name="Dinh C."/>
            <person name="Coutinho P.M."/>
            <person name="Saito T."/>
            <person name="Elias M."/>
            <person name="Schaap P."/>
            <person name="Kay R.R."/>
            <person name="Henrissat B."/>
            <person name="Eichinger L."/>
            <person name="Rivero F."/>
            <person name="Putnam N.H."/>
            <person name="West C.M."/>
            <person name="Loomis W.F."/>
            <person name="Chisholm R.L."/>
            <person name="Shaulsky G."/>
            <person name="Strassmann J.E."/>
            <person name="Queller D.C."/>
            <person name="Kuspa A."/>
            <person name="Grigoriev I.V."/>
        </authorList>
    </citation>
    <scope>NUCLEOTIDE SEQUENCE [LARGE SCALE GENOMIC DNA]</scope>
    <source>
        <strain evidence="2">QSDP1</strain>
    </source>
</reference>
<dbReference type="InterPro" id="IPR025533">
    <property type="entry name" value="DUF4419"/>
</dbReference>
<dbReference type="FunCoup" id="F1A1C0">
    <property type="interactions" value="936"/>
</dbReference>
<dbReference type="InParanoid" id="F1A1C0"/>
<dbReference type="OMA" id="VEPTINW"/>
<evidence type="ECO:0000313" key="2">
    <source>
        <dbReference type="Proteomes" id="UP000001064"/>
    </source>
</evidence>
<dbReference type="VEuPathDB" id="AmoebaDB:DICPUDRAFT_42068"/>
<dbReference type="GeneID" id="10511375"/>
<accession>F1A1C0</accession>
<keyword evidence="2" id="KW-1185">Reference proteome</keyword>
<dbReference type="Pfam" id="PF14388">
    <property type="entry name" value="DUF4419"/>
    <property type="match status" value="1"/>
</dbReference>
<proteinExistence type="predicted"/>
<dbReference type="KEGG" id="dpp:DICPUDRAFT_42068"/>
<protein>
    <submittedName>
        <fullName evidence="1">Uncharacterized protein</fullName>
    </submittedName>
</protein>
<name>F1A1C0_DICPU</name>
<evidence type="ECO:0000313" key="1">
    <source>
        <dbReference type="EMBL" id="EGC30013.1"/>
    </source>
</evidence>
<gene>
    <name evidence="1" type="ORF">DICPUDRAFT_42068</name>
</gene>
<dbReference type="RefSeq" id="XP_003293459.1">
    <property type="nucleotide sequence ID" value="XM_003293411.1"/>
</dbReference>